<sequence>MYYKHSYTTTKAMSDVSEQIGEPLAVWNEQSGGQTYNVIYAGQVYQNQYWVERWHSPGEVGVNGTASPHNAWQWQRAATIQELNDIGDTPGHEVTPIPGDPHPPVLECDKLTEETYEKVDYQPDGSGRSNLSYTASRVCKSMYNEYYEDSSRPKVAAYITDWCQYDSRLDNGVTNDPKDFGRGYDLTKIPATAYDKLVFSFMAVCGDTVGPLAKEIADVVEGWNKQLGPDDPEITEGHIIPVDPYGDLGTTRNVGLPDGTGHYDLSQTNFLPYYNQDRAAGLLGGLRELQNTARLQGHRLDLAFSIGGWSLSGYFSAMAADPAKRRVFIDSILDFFERFPMFSGIDIDWEYPGGGGLESNIFDEVNDGPNYAILIKELRTALDARFGAHDHKEISIASSAVVSKLQKSAIADLIANGLDNIFLMSYDLFGTGWAEHIGHHTNLTSPPGAHPNSGYDLSADTAIKYLRYVLGVPANSIQLGFANYGRACLGADLSGQPVNRSYDMEGRALGTFEKGAPELFDIFNNYFDVEHQLAAGQDDNSFVLMTDTLADADVLYNPTGGHYISLDTPRSVKIKAEYAAKHGLGGIFSWSGDQDNGLLANAAREGAGYVPKPTEKIDMGPLYNPGVPFELEPIIPDNNNIAVLQYDQQTQDAYDQVGYKSDGSGESNLSYTASRVCKSMYNQYVQDNKRAKVSAYITDWCQFDGRLDNIGNPAAYGRGFDLNKVSRTGYDRLVFSFMAVCGDTTGPLADQIATVVDGWNSQLNDGDTPIGNGHIVPIDPYADLGSTRNVGLPEGSGHSGALDEFLAYYNQEDAAGLLGGLRELQKNALLAGHTLELAFSIGGWSLSGYFSDMVKDVDARKTFIDSIIDFFERFPMFSCVDIDWEYPGGGGLESNSFDPENDGPNYAKLIGELRAELDKHFGAGDRKEISIASSAVVAKINRSNIPDLIANGLDNIFLMSYDLFGTGWAEHIGHHTNLLSPPGADPDGDYDLSTDVAIRHLIDNLGVPPEKIHLGYANYGRSCVGANLDTRDYTKDGNALGTFENGAPELFDIFNNYFDVEDPDQGAAGKNGFVLKTDTLADADVLYQEGSGHYISLDTPRTVKLKAEYATAQGLGGVFSWSGDQDCGLLANSAREGAGYELAPAGRKIDMEPFYNTGEAFELKPVPSK</sequence>
<keyword evidence="4" id="KW-0624">Polysaccharide degradation</keyword>
<dbReference type="SUPFAM" id="SSF51445">
    <property type="entry name" value="(Trans)glycosidases"/>
    <property type="match status" value="2"/>
</dbReference>
<name>A0A1D2QSR5_9GAMM</name>
<feature type="domain" description="GH18" evidence="5">
    <location>
        <begin position="691"/>
        <end position="1141"/>
    </location>
</feature>
<evidence type="ECO:0000256" key="1">
    <source>
        <dbReference type="ARBA" id="ARBA00000822"/>
    </source>
</evidence>
<dbReference type="Proteomes" id="UP000242502">
    <property type="component" value="Unassembled WGS sequence"/>
</dbReference>
<dbReference type="InterPro" id="IPR050314">
    <property type="entry name" value="Glycosyl_Hydrlase_18"/>
</dbReference>
<dbReference type="InterPro" id="IPR001223">
    <property type="entry name" value="Glyco_hydro18_cat"/>
</dbReference>
<comment type="caution">
    <text evidence="6">The sequence shown here is derived from an EMBL/GenBank/DDBJ whole genome shotgun (WGS) entry which is preliminary data.</text>
</comment>
<dbReference type="Pfam" id="PF00704">
    <property type="entry name" value="Glyco_hydro_18"/>
    <property type="match status" value="2"/>
</dbReference>
<evidence type="ECO:0000256" key="4">
    <source>
        <dbReference type="ARBA" id="ARBA00023326"/>
    </source>
</evidence>
<proteinExistence type="predicted"/>
<evidence type="ECO:0000313" key="7">
    <source>
        <dbReference type="Proteomes" id="UP000242502"/>
    </source>
</evidence>
<evidence type="ECO:0000259" key="5">
    <source>
        <dbReference type="PROSITE" id="PS51910"/>
    </source>
</evidence>
<feature type="domain" description="GH18" evidence="5">
    <location>
        <begin position="153"/>
        <end position="610"/>
    </location>
</feature>
<dbReference type="SMART" id="SM00636">
    <property type="entry name" value="Glyco_18"/>
    <property type="match status" value="2"/>
</dbReference>
<dbReference type="GO" id="GO:0000272">
    <property type="term" value="P:polysaccharide catabolic process"/>
    <property type="evidence" value="ECO:0007669"/>
    <property type="project" value="UniProtKB-KW"/>
</dbReference>
<dbReference type="EMBL" id="MDLC01000006">
    <property type="protein sequence ID" value="ODS24631.1"/>
    <property type="molecule type" value="Genomic_DNA"/>
</dbReference>
<dbReference type="PROSITE" id="PS51910">
    <property type="entry name" value="GH18_2"/>
    <property type="match status" value="2"/>
</dbReference>
<dbReference type="GO" id="GO:0008061">
    <property type="term" value="F:chitin binding"/>
    <property type="evidence" value="ECO:0007669"/>
    <property type="project" value="InterPro"/>
</dbReference>
<keyword evidence="4" id="KW-0119">Carbohydrate metabolism</keyword>
<dbReference type="PANTHER" id="PTHR11177:SF317">
    <property type="entry name" value="CHITINASE 12-RELATED"/>
    <property type="match status" value="1"/>
</dbReference>
<dbReference type="Gene3D" id="3.20.20.80">
    <property type="entry name" value="Glycosidases"/>
    <property type="match status" value="2"/>
</dbReference>
<keyword evidence="3" id="KW-0146">Chitin degradation</keyword>
<dbReference type="InterPro" id="IPR017853">
    <property type="entry name" value="GH"/>
</dbReference>
<evidence type="ECO:0000256" key="2">
    <source>
        <dbReference type="ARBA" id="ARBA00012729"/>
    </source>
</evidence>
<protein>
    <recommendedName>
        <fullName evidence="2">chitinase</fullName>
        <ecNumber evidence="2">3.2.1.14</ecNumber>
    </recommendedName>
</protein>
<dbReference type="InterPro" id="IPR011583">
    <property type="entry name" value="Chitinase_II/V-like_cat"/>
</dbReference>
<comment type="catalytic activity">
    <reaction evidence="1">
        <text>Random endo-hydrolysis of N-acetyl-beta-D-glucosaminide (1-&gt;4)-beta-linkages in chitin and chitodextrins.</text>
        <dbReference type="EC" id="3.2.1.14"/>
    </reaction>
</comment>
<dbReference type="GO" id="GO:0008843">
    <property type="term" value="F:endochitinase activity"/>
    <property type="evidence" value="ECO:0007669"/>
    <property type="project" value="UniProtKB-EC"/>
</dbReference>
<dbReference type="InterPro" id="IPR029070">
    <property type="entry name" value="Chitinase_insertion_sf"/>
</dbReference>
<dbReference type="EC" id="3.2.1.14" evidence="2"/>
<dbReference type="STRING" id="62101.AB835_02565"/>
<dbReference type="Gene3D" id="3.10.50.10">
    <property type="match status" value="3"/>
</dbReference>
<evidence type="ECO:0000313" key="6">
    <source>
        <dbReference type="EMBL" id="ODS24631.1"/>
    </source>
</evidence>
<dbReference type="GO" id="GO:0006032">
    <property type="term" value="P:chitin catabolic process"/>
    <property type="evidence" value="ECO:0007669"/>
    <property type="project" value="UniProtKB-KW"/>
</dbReference>
<gene>
    <name evidence="6" type="ORF">AB835_02565</name>
</gene>
<dbReference type="AlphaFoldDB" id="A0A1D2QSR5"/>
<accession>A0A1D2QSR5</accession>
<dbReference type="PANTHER" id="PTHR11177">
    <property type="entry name" value="CHITINASE"/>
    <property type="match status" value="1"/>
</dbReference>
<evidence type="ECO:0000256" key="3">
    <source>
        <dbReference type="ARBA" id="ARBA00023024"/>
    </source>
</evidence>
<organism evidence="6 7">
    <name type="scientific">Candidatus Endobugula sertula</name>
    <name type="common">Bugula neritina bacterial symbiont</name>
    <dbReference type="NCBI Taxonomy" id="62101"/>
    <lineage>
        <taxon>Bacteria</taxon>
        <taxon>Pseudomonadati</taxon>
        <taxon>Pseudomonadota</taxon>
        <taxon>Gammaproteobacteria</taxon>
        <taxon>Cellvibrionales</taxon>
        <taxon>Cellvibrionaceae</taxon>
        <taxon>Candidatus Endobugula</taxon>
    </lineage>
</organism>
<reference evidence="6 7" key="1">
    <citation type="journal article" date="2016" name="Appl. Environ. Microbiol.">
        <title>Lack of Overt Genome Reduction in the Bryostatin-Producing Bryozoan Symbiont "Candidatus Endobugula sertula".</title>
        <authorList>
            <person name="Miller I.J."/>
            <person name="Vanee N."/>
            <person name="Fong S.S."/>
            <person name="Lim-Fong G.E."/>
            <person name="Kwan J.C."/>
        </authorList>
    </citation>
    <scope>NUCLEOTIDE SEQUENCE [LARGE SCALE GENOMIC DNA]</scope>
    <source>
        <strain evidence="6">AB1-4</strain>
    </source>
</reference>